<organism evidence="1 2">
    <name type="scientific">Candidatus Yanofskybacteria bacterium GW2011_GWC1_48_11</name>
    <dbReference type="NCBI Taxonomy" id="1619027"/>
    <lineage>
        <taxon>Bacteria</taxon>
        <taxon>Candidatus Yanofskyibacteriota</taxon>
    </lineage>
</organism>
<accession>A0A837IQT5</accession>
<sequence>MRRQIPCPRCAGKGTVEEVVPPPIPPGFQEVSVTSEYYGSHPEYGEGDSKFRVAVPGGEPIPQVKVSHGHSSREWSDFRKFPPSAFIVEEGDEEWIPIPSFLADYEIGEEG</sequence>
<dbReference type="AlphaFoldDB" id="A0A837IQT5"/>
<dbReference type="EMBL" id="LCPH01000002">
    <property type="protein sequence ID" value="KKU93303.1"/>
    <property type="molecule type" value="Genomic_DNA"/>
</dbReference>
<protein>
    <submittedName>
        <fullName evidence="1">Uncharacterized protein</fullName>
    </submittedName>
</protein>
<evidence type="ECO:0000313" key="2">
    <source>
        <dbReference type="Proteomes" id="UP000034462"/>
    </source>
</evidence>
<gene>
    <name evidence="1" type="ORF">UY25_C0002G0027</name>
</gene>
<proteinExistence type="predicted"/>
<name>A0A837IQT5_9BACT</name>
<comment type="caution">
    <text evidence="1">The sequence shown here is derived from an EMBL/GenBank/DDBJ whole genome shotgun (WGS) entry which is preliminary data.</text>
</comment>
<evidence type="ECO:0000313" key="1">
    <source>
        <dbReference type="EMBL" id="KKU93303.1"/>
    </source>
</evidence>
<dbReference type="Proteomes" id="UP000034462">
    <property type="component" value="Unassembled WGS sequence"/>
</dbReference>
<reference evidence="1 2" key="1">
    <citation type="journal article" date="2015" name="Nature">
        <title>rRNA introns, odd ribosomes, and small enigmatic genomes across a large radiation of phyla.</title>
        <authorList>
            <person name="Brown C.T."/>
            <person name="Hug L.A."/>
            <person name="Thomas B.C."/>
            <person name="Sharon I."/>
            <person name="Castelle C.J."/>
            <person name="Singh A."/>
            <person name="Wilkins M.J."/>
            <person name="Williams K.H."/>
            <person name="Banfield J.F."/>
        </authorList>
    </citation>
    <scope>NUCLEOTIDE SEQUENCE [LARGE SCALE GENOMIC DNA]</scope>
</reference>